<evidence type="ECO:0000313" key="1">
    <source>
        <dbReference type="EMBL" id="KAK2560055.1"/>
    </source>
</evidence>
<comment type="caution">
    <text evidence="1">The sequence shown here is derived from an EMBL/GenBank/DDBJ whole genome shotgun (WGS) entry which is preliminary data.</text>
</comment>
<proteinExistence type="predicted"/>
<accession>A0AAD9QF13</accession>
<dbReference type="Proteomes" id="UP001249851">
    <property type="component" value="Unassembled WGS sequence"/>
</dbReference>
<reference evidence="1" key="2">
    <citation type="journal article" date="2023" name="Science">
        <title>Genomic signatures of disease resistance in endangered staghorn corals.</title>
        <authorList>
            <person name="Vollmer S.V."/>
            <person name="Selwyn J.D."/>
            <person name="Despard B.A."/>
            <person name="Roesel C.L."/>
        </authorList>
    </citation>
    <scope>NUCLEOTIDE SEQUENCE</scope>
    <source>
        <strain evidence="1">K2</strain>
    </source>
</reference>
<reference evidence="1" key="1">
    <citation type="journal article" date="2023" name="G3 (Bethesda)">
        <title>Whole genome assembly and annotation of the endangered Caribbean coral Acropora cervicornis.</title>
        <authorList>
            <person name="Selwyn J.D."/>
            <person name="Vollmer S.V."/>
        </authorList>
    </citation>
    <scope>NUCLEOTIDE SEQUENCE</scope>
    <source>
        <strain evidence="1">K2</strain>
    </source>
</reference>
<dbReference type="AlphaFoldDB" id="A0AAD9QF13"/>
<organism evidence="1 2">
    <name type="scientific">Acropora cervicornis</name>
    <name type="common">Staghorn coral</name>
    <dbReference type="NCBI Taxonomy" id="6130"/>
    <lineage>
        <taxon>Eukaryota</taxon>
        <taxon>Metazoa</taxon>
        <taxon>Cnidaria</taxon>
        <taxon>Anthozoa</taxon>
        <taxon>Hexacorallia</taxon>
        <taxon>Scleractinia</taxon>
        <taxon>Astrocoeniina</taxon>
        <taxon>Acroporidae</taxon>
        <taxon>Acropora</taxon>
    </lineage>
</organism>
<name>A0AAD9QF13_ACRCE</name>
<keyword evidence="2" id="KW-1185">Reference proteome</keyword>
<gene>
    <name evidence="1" type="ORF">P5673_017004</name>
</gene>
<dbReference type="EMBL" id="JARQWQ010000037">
    <property type="protein sequence ID" value="KAK2560055.1"/>
    <property type="molecule type" value="Genomic_DNA"/>
</dbReference>
<sequence length="66" mass="7462">MLCWKTISGWRCIKWIKGIKIKQTANSVPTMHGIILCMSPHKAGNELWKFTCVGEHLSILFVGVYG</sequence>
<evidence type="ECO:0000313" key="2">
    <source>
        <dbReference type="Proteomes" id="UP001249851"/>
    </source>
</evidence>
<protein>
    <submittedName>
        <fullName evidence="1">Uncharacterized protein</fullName>
    </submittedName>
</protein>